<feature type="region of interest" description="Disordered" evidence="1">
    <location>
        <begin position="1"/>
        <end position="21"/>
    </location>
</feature>
<dbReference type="Pfam" id="PF00004">
    <property type="entry name" value="AAA"/>
    <property type="match status" value="1"/>
</dbReference>
<dbReference type="InterPro" id="IPR056599">
    <property type="entry name" value="AAA_lid_fung"/>
</dbReference>
<feature type="compositionally biased region" description="Basic and acidic residues" evidence="1">
    <location>
        <begin position="421"/>
        <end position="434"/>
    </location>
</feature>
<feature type="compositionally biased region" description="Polar residues" evidence="1">
    <location>
        <begin position="78"/>
        <end position="88"/>
    </location>
</feature>
<dbReference type="InterPro" id="IPR027417">
    <property type="entry name" value="P-loop_NTPase"/>
</dbReference>
<sequence>MPDRTAEANASDLPPPTNDIGNFKARCHLRSRGSLHKALRSKDCSPRIAACTSQYRGFHRKNAQNGPSHDEAPPEILSPTNVPSTHSAQIGHCEHQHEHAQNEPQLDQHPEEVPSEPRYQIVLNEWDPHKGQFEEQPLPDLDSGTQFGPIPKPNRAFTFRKNLRTRGTRRYIEDEYPSSSEVEVVFPELQKLLGRITYKWGWSEEVTGCASPYSALVYSWEEALREANDVVDGESDDERQARDDLKELLRIISTSSGDVRLDRFFKSRQALLNEGTITHEALWTLFPPGTLIVGQPCHDEPQVFVVQSSEKFVSDNEYFEMICFSFDWDGTTFSRVPFEVEFEPWGGERKSVTSLPFYPLDFYEEDGLSREESRRKLESRLIERGRKFVEFCVAPKGKQMFNYSNGPAYFHRGGTLLKSKHTDYSTDSSRDHPPSSDSNDPGATGIGVGASWKPIEGAVIVDFASYLTYQTARGPILGPYDRYEGFLAELSRTRRTQELFKNMYKFDWDKHPPGRPVSNEQLLCCPPRVLGYALNQKTWVQLLVRHLIPPNKADDSTFRDRLQLDPDAKDLIYKSVKAHATSGDTSKEGLSDFAPGKGKGLVIMLYGQPGVGKTLTAESVAQMTSKPLLSVGVSDIGTEGDKVELNFQRIFALAGLWEAVLLFDEADVFLEARGEGDNDLQRNAMVSVLLRVLEYYNGILILTTNRMRSLDIAVQSRIHLAIKFTELQSDQKIAIYNSFLEQLDNKGLVDDLDDLQKWARKEGKRYKFNGRQIRNVLSTALGLARAEGKRLRREDLISVAQQTEEFKQDLHEQEAIYKDRQITQRT</sequence>
<dbReference type="Proteomes" id="UP001148614">
    <property type="component" value="Unassembled WGS sequence"/>
</dbReference>
<gene>
    <name evidence="3" type="ORF">NPX13_g3783</name>
</gene>
<dbReference type="InterPro" id="IPR003959">
    <property type="entry name" value="ATPase_AAA_core"/>
</dbReference>
<dbReference type="InterPro" id="IPR003593">
    <property type="entry name" value="AAA+_ATPase"/>
</dbReference>
<protein>
    <recommendedName>
        <fullName evidence="2">AAA+ ATPase domain-containing protein</fullName>
    </recommendedName>
</protein>
<dbReference type="SUPFAM" id="SSF52540">
    <property type="entry name" value="P-loop containing nucleoside triphosphate hydrolases"/>
    <property type="match status" value="1"/>
</dbReference>
<evidence type="ECO:0000256" key="1">
    <source>
        <dbReference type="SAM" id="MobiDB-lite"/>
    </source>
</evidence>
<evidence type="ECO:0000313" key="4">
    <source>
        <dbReference type="Proteomes" id="UP001148614"/>
    </source>
</evidence>
<dbReference type="Pfam" id="PF23232">
    <property type="entry name" value="AAA_lid_13"/>
    <property type="match status" value="1"/>
</dbReference>
<organism evidence="3 4">
    <name type="scientific">Xylaria arbuscula</name>
    <dbReference type="NCBI Taxonomy" id="114810"/>
    <lineage>
        <taxon>Eukaryota</taxon>
        <taxon>Fungi</taxon>
        <taxon>Dikarya</taxon>
        <taxon>Ascomycota</taxon>
        <taxon>Pezizomycotina</taxon>
        <taxon>Sordariomycetes</taxon>
        <taxon>Xylariomycetidae</taxon>
        <taxon>Xylariales</taxon>
        <taxon>Xylariaceae</taxon>
        <taxon>Xylaria</taxon>
    </lineage>
</organism>
<dbReference type="GO" id="GO:0005524">
    <property type="term" value="F:ATP binding"/>
    <property type="evidence" value="ECO:0007669"/>
    <property type="project" value="InterPro"/>
</dbReference>
<dbReference type="PANTHER" id="PTHR46411:SF3">
    <property type="entry name" value="AAA+ ATPASE DOMAIN-CONTAINING PROTEIN"/>
    <property type="match status" value="1"/>
</dbReference>
<dbReference type="CDD" id="cd19481">
    <property type="entry name" value="RecA-like_protease"/>
    <property type="match status" value="1"/>
</dbReference>
<feature type="region of interest" description="Disordered" evidence="1">
    <location>
        <begin position="421"/>
        <end position="445"/>
    </location>
</feature>
<feature type="domain" description="AAA+ ATPase" evidence="2">
    <location>
        <begin position="599"/>
        <end position="726"/>
    </location>
</feature>
<accession>A0A9W8NHT3</accession>
<dbReference type="GO" id="GO:0016887">
    <property type="term" value="F:ATP hydrolysis activity"/>
    <property type="evidence" value="ECO:0007669"/>
    <property type="project" value="InterPro"/>
</dbReference>
<dbReference type="PANTHER" id="PTHR46411">
    <property type="entry name" value="FAMILY ATPASE, PUTATIVE-RELATED"/>
    <property type="match status" value="1"/>
</dbReference>
<reference evidence="3" key="1">
    <citation type="submission" date="2022-07" db="EMBL/GenBank/DDBJ databases">
        <title>Genome Sequence of Xylaria arbuscula.</title>
        <authorList>
            <person name="Buettner E."/>
        </authorList>
    </citation>
    <scope>NUCLEOTIDE SEQUENCE</scope>
    <source>
        <strain evidence="3">VT107</strain>
    </source>
</reference>
<proteinExistence type="predicted"/>
<dbReference type="SMART" id="SM00382">
    <property type="entry name" value="AAA"/>
    <property type="match status" value="1"/>
</dbReference>
<evidence type="ECO:0000313" key="3">
    <source>
        <dbReference type="EMBL" id="KAJ3576206.1"/>
    </source>
</evidence>
<dbReference type="EMBL" id="JANPWZ010000491">
    <property type="protein sequence ID" value="KAJ3576206.1"/>
    <property type="molecule type" value="Genomic_DNA"/>
</dbReference>
<name>A0A9W8NHT3_9PEZI</name>
<dbReference type="VEuPathDB" id="FungiDB:F4678DRAFT_440450"/>
<dbReference type="AlphaFoldDB" id="A0A9W8NHT3"/>
<dbReference type="InterPro" id="IPR054289">
    <property type="entry name" value="DUF7025"/>
</dbReference>
<evidence type="ECO:0000259" key="2">
    <source>
        <dbReference type="SMART" id="SM00382"/>
    </source>
</evidence>
<comment type="caution">
    <text evidence="3">The sequence shown here is derived from an EMBL/GenBank/DDBJ whole genome shotgun (WGS) entry which is preliminary data.</text>
</comment>
<dbReference type="Gene3D" id="3.40.50.300">
    <property type="entry name" value="P-loop containing nucleotide triphosphate hydrolases"/>
    <property type="match status" value="1"/>
</dbReference>
<dbReference type="Pfam" id="PF22942">
    <property type="entry name" value="DUF7025"/>
    <property type="match status" value="1"/>
</dbReference>
<feature type="compositionally biased region" description="Basic and acidic residues" evidence="1">
    <location>
        <begin position="92"/>
        <end position="112"/>
    </location>
</feature>
<keyword evidence="4" id="KW-1185">Reference proteome</keyword>
<feature type="region of interest" description="Disordered" evidence="1">
    <location>
        <begin position="59"/>
        <end position="114"/>
    </location>
</feature>